<accession>A0ABW1D2A8</accession>
<protein>
    <submittedName>
        <fullName evidence="2">Uncharacterized protein</fullName>
    </submittedName>
</protein>
<keyword evidence="3" id="KW-1185">Reference proteome</keyword>
<feature type="compositionally biased region" description="Basic and acidic residues" evidence="1">
    <location>
        <begin position="60"/>
        <end position="72"/>
    </location>
</feature>
<evidence type="ECO:0000313" key="3">
    <source>
        <dbReference type="Proteomes" id="UP001596058"/>
    </source>
</evidence>
<organism evidence="2 3">
    <name type="scientific">Nonomuraea insulae</name>
    <dbReference type="NCBI Taxonomy" id="1616787"/>
    <lineage>
        <taxon>Bacteria</taxon>
        <taxon>Bacillati</taxon>
        <taxon>Actinomycetota</taxon>
        <taxon>Actinomycetes</taxon>
        <taxon>Streptosporangiales</taxon>
        <taxon>Streptosporangiaceae</taxon>
        <taxon>Nonomuraea</taxon>
    </lineage>
</organism>
<feature type="region of interest" description="Disordered" evidence="1">
    <location>
        <begin position="46"/>
        <end position="72"/>
    </location>
</feature>
<dbReference type="RefSeq" id="WP_379521668.1">
    <property type="nucleotide sequence ID" value="NZ_JBHSPA010000073.1"/>
</dbReference>
<evidence type="ECO:0000256" key="1">
    <source>
        <dbReference type="SAM" id="MobiDB-lite"/>
    </source>
</evidence>
<reference evidence="3" key="1">
    <citation type="journal article" date="2019" name="Int. J. Syst. Evol. Microbiol.">
        <title>The Global Catalogue of Microorganisms (GCM) 10K type strain sequencing project: providing services to taxonomists for standard genome sequencing and annotation.</title>
        <authorList>
            <consortium name="The Broad Institute Genomics Platform"/>
            <consortium name="The Broad Institute Genome Sequencing Center for Infectious Disease"/>
            <person name="Wu L."/>
            <person name="Ma J."/>
        </authorList>
    </citation>
    <scope>NUCLEOTIDE SEQUENCE [LARGE SCALE GENOMIC DNA]</scope>
    <source>
        <strain evidence="3">CCUG 53903</strain>
    </source>
</reference>
<comment type="caution">
    <text evidence="2">The sequence shown here is derived from an EMBL/GenBank/DDBJ whole genome shotgun (WGS) entry which is preliminary data.</text>
</comment>
<evidence type="ECO:0000313" key="2">
    <source>
        <dbReference type="EMBL" id="MFC5832217.1"/>
    </source>
</evidence>
<dbReference type="EMBL" id="JBHSPA010000073">
    <property type="protein sequence ID" value="MFC5832217.1"/>
    <property type="molecule type" value="Genomic_DNA"/>
</dbReference>
<sequence>MTVEKVMTVERATTVEKAVIVEKAVTVCHKTAPRVAHATFGALGTRRHGAVSGPNRVRRRPAEGGKAQDDAL</sequence>
<gene>
    <name evidence="2" type="ORF">ACFPZ3_50925</name>
</gene>
<proteinExistence type="predicted"/>
<dbReference type="Proteomes" id="UP001596058">
    <property type="component" value="Unassembled WGS sequence"/>
</dbReference>
<name>A0ABW1D2A8_9ACTN</name>